<evidence type="ECO:0000256" key="8">
    <source>
        <dbReference type="ARBA" id="ARBA00022917"/>
    </source>
</evidence>
<dbReference type="Proteomes" id="UP000320390">
    <property type="component" value="Chromosome"/>
</dbReference>
<feature type="domain" description="ATP-grasp" evidence="12">
    <location>
        <begin position="104"/>
        <end position="287"/>
    </location>
</feature>
<evidence type="ECO:0000259" key="13">
    <source>
        <dbReference type="PROSITE" id="PS51202"/>
    </source>
</evidence>
<dbReference type="SUPFAM" id="SSF56059">
    <property type="entry name" value="Glutathione synthetase ATP-binding domain-like"/>
    <property type="match status" value="1"/>
</dbReference>
<dbReference type="Pfam" id="PF08443">
    <property type="entry name" value="RimK"/>
    <property type="match status" value="1"/>
</dbReference>
<evidence type="ECO:0000313" key="14">
    <source>
        <dbReference type="EMBL" id="QDV04684.1"/>
    </source>
</evidence>
<dbReference type="PROSITE" id="PS51202">
    <property type="entry name" value="RCK_C"/>
    <property type="match status" value="1"/>
</dbReference>
<reference evidence="14 15" key="1">
    <citation type="submission" date="2019-02" db="EMBL/GenBank/DDBJ databases">
        <title>Deep-cultivation of Planctomycetes and their phenomic and genomic characterization uncovers novel biology.</title>
        <authorList>
            <person name="Wiegand S."/>
            <person name="Jogler M."/>
            <person name="Boedeker C."/>
            <person name="Pinto D."/>
            <person name="Vollmers J."/>
            <person name="Rivas-Marin E."/>
            <person name="Kohn T."/>
            <person name="Peeters S.H."/>
            <person name="Heuer A."/>
            <person name="Rast P."/>
            <person name="Oberbeckmann S."/>
            <person name="Bunk B."/>
            <person name="Jeske O."/>
            <person name="Meyerdierks A."/>
            <person name="Storesund J.E."/>
            <person name="Kallscheuer N."/>
            <person name="Luecker S."/>
            <person name="Lage O.M."/>
            <person name="Pohl T."/>
            <person name="Merkel B.J."/>
            <person name="Hornburger P."/>
            <person name="Mueller R.-W."/>
            <person name="Bruemmer F."/>
            <person name="Labrenz M."/>
            <person name="Spormann A.M."/>
            <person name="Op den Camp H."/>
            <person name="Overmann J."/>
            <person name="Amann R."/>
            <person name="Jetten M.S.M."/>
            <person name="Mascher T."/>
            <person name="Medema M.H."/>
            <person name="Devos D.P."/>
            <person name="Kaster A.-K."/>
            <person name="Ovreas L."/>
            <person name="Rohde M."/>
            <person name="Galperin M.Y."/>
            <person name="Jogler C."/>
        </authorList>
    </citation>
    <scope>NUCLEOTIDE SEQUENCE [LARGE SCALE GENOMIC DNA]</scope>
    <source>
        <strain evidence="14 15">Poly30</strain>
    </source>
</reference>
<keyword evidence="5 10" id="KW-0547">Nucleotide-binding</keyword>
<dbReference type="GO" id="GO:0008324">
    <property type="term" value="F:monoatomic cation transmembrane transporter activity"/>
    <property type="evidence" value="ECO:0007669"/>
    <property type="project" value="InterPro"/>
</dbReference>
<dbReference type="Gene3D" id="3.30.1490.20">
    <property type="entry name" value="ATP-grasp fold, A domain"/>
    <property type="match status" value="1"/>
</dbReference>
<keyword evidence="7" id="KW-0460">Magnesium</keyword>
<dbReference type="Gene3D" id="3.40.50.20">
    <property type="match status" value="1"/>
</dbReference>
<accession>A0A518EKR2</accession>
<feature type="domain" description="RCK C-terminal" evidence="13">
    <location>
        <begin position="296"/>
        <end position="380"/>
    </location>
</feature>
<comment type="cofactor">
    <cofactor evidence="2">
        <name>Mg(2+)</name>
        <dbReference type="ChEBI" id="CHEBI:18420"/>
    </cofactor>
</comment>
<dbReference type="InterPro" id="IPR006037">
    <property type="entry name" value="RCK_C"/>
</dbReference>
<name>A0A518EKR2_9BACT</name>
<proteinExistence type="predicted"/>
<evidence type="ECO:0000256" key="3">
    <source>
        <dbReference type="ARBA" id="ARBA00022598"/>
    </source>
</evidence>
<evidence type="ECO:0000313" key="15">
    <source>
        <dbReference type="Proteomes" id="UP000320390"/>
    </source>
</evidence>
<dbReference type="RefSeq" id="WP_145194135.1">
    <property type="nucleotide sequence ID" value="NZ_CP036434.1"/>
</dbReference>
<dbReference type="Gene3D" id="3.30.70.1450">
    <property type="entry name" value="Regulator of K+ conductance, C-terminal domain"/>
    <property type="match status" value="1"/>
</dbReference>
<gene>
    <name evidence="14" type="primary">rimK_1</name>
    <name evidence="14" type="ORF">Poly30_01770</name>
</gene>
<evidence type="ECO:0000259" key="12">
    <source>
        <dbReference type="PROSITE" id="PS50975"/>
    </source>
</evidence>
<evidence type="ECO:0000256" key="5">
    <source>
        <dbReference type="ARBA" id="ARBA00022741"/>
    </source>
</evidence>
<keyword evidence="4" id="KW-0479">Metal-binding</keyword>
<dbReference type="OrthoDB" id="9786585at2"/>
<evidence type="ECO:0000256" key="9">
    <source>
        <dbReference type="ARBA" id="ARBA00023211"/>
    </source>
</evidence>
<dbReference type="AlphaFoldDB" id="A0A518EKR2"/>
<dbReference type="GO" id="GO:0009432">
    <property type="term" value="P:SOS response"/>
    <property type="evidence" value="ECO:0007669"/>
    <property type="project" value="TreeGrafter"/>
</dbReference>
<dbReference type="Pfam" id="PF02080">
    <property type="entry name" value="TrkA_C"/>
    <property type="match status" value="1"/>
</dbReference>
<evidence type="ECO:0000256" key="1">
    <source>
        <dbReference type="ARBA" id="ARBA00001936"/>
    </source>
</evidence>
<dbReference type="PROSITE" id="PS50975">
    <property type="entry name" value="ATP_GRASP"/>
    <property type="match status" value="1"/>
</dbReference>
<evidence type="ECO:0000256" key="7">
    <source>
        <dbReference type="ARBA" id="ARBA00022842"/>
    </source>
</evidence>
<dbReference type="InterPro" id="IPR036721">
    <property type="entry name" value="RCK_C_sf"/>
</dbReference>
<dbReference type="InterPro" id="IPR041107">
    <property type="entry name" value="Rimk_N"/>
</dbReference>
<dbReference type="FunFam" id="3.30.470.20:FF:000058">
    <property type="entry name" value="Alpha-aminoadipate--LysW ligase LysX protein"/>
    <property type="match status" value="1"/>
</dbReference>
<dbReference type="GO" id="GO:0006813">
    <property type="term" value="P:potassium ion transport"/>
    <property type="evidence" value="ECO:0007669"/>
    <property type="project" value="InterPro"/>
</dbReference>
<comment type="cofactor">
    <cofactor evidence="1">
        <name>Mn(2+)</name>
        <dbReference type="ChEBI" id="CHEBI:29035"/>
    </cofactor>
</comment>
<keyword evidence="8" id="KW-0648">Protein biosynthesis</keyword>
<dbReference type="InterPro" id="IPR013651">
    <property type="entry name" value="ATP-grasp_RimK-type"/>
</dbReference>
<evidence type="ECO:0000256" key="11">
    <source>
        <dbReference type="SAM" id="MobiDB-lite"/>
    </source>
</evidence>
<dbReference type="GO" id="GO:0005737">
    <property type="term" value="C:cytoplasm"/>
    <property type="evidence" value="ECO:0007669"/>
    <property type="project" value="TreeGrafter"/>
</dbReference>
<keyword evidence="9" id="KW-0464">Manganese</keyword>
<dbReference type="GO" id="GO:0006412">
    <property type="term" value="P:translation"/>
    <property type="evidence" value="ECO:0007669"/>
    <property type="project" value="UniProtKB-KW"/>
</dbReference>
<dbReference type="PANTHER" id="PTHR21621:SF0">
    <property type="entry name" value="BETA-CITRYLGLUTAMATE SYNTHASE B-RELATED"/>
    <property type="match status" value="1"/>
</dbReference>
<evidence type="ECO:0000256" key="10">
    <source>
        <dbReference type="PROSITE-ProRule" id="PRU00409"/>
    </source>
</evidence>
<evidence type="ECO:0000256" key="6">
    <source>
        <dbReference type="ARBA" id="ARBA00022840"/>
    </source>
</evidence>
<dbReference type="InterPro" id="IPR004666">
    <property type="entry name" value="Rp_bS6_RimK/Lys_biosynth_LsyX"/>
</dbReference>
<evidence type="ECO:0000256" key="4">
    <source>
        <dbReference type="ARBA" id="ARBA00022723"/>
    </source>
</evidence>
<dbReference type="Pfam" id="PF18030">
    <property type="entry name" value="Rimk_N"/>
    <property type="match status" value="1"/>
</dbReference>
<sequence length="413" mass="45041">MKLGILSTAPNCYSTRRLKQAAIERGHQVKVLNTLRFAIDIQHNNPDLYFRSKQLSSYDAILPRIGASITYFGTAVVRQFEQMEVYTPNTASGIGNSRDKLRSLQILSRHDVGIPHTTFVRDKNDVLPSIDRIGGAPVIIKILEGTQGVGVILADSTKVAEAIIETLQSARQNVLVQKFVAESKGKDIRAFVVGDRVVAAMRRVAQGDEFRSNVHRGGIAEPVELDEEYRETAVRAAQILGLRVAGVDMLEGNDGPQIMEVNSSPGLEGIEGATGLDIAGEIVAYMASQVDFPELDVRQRLTVSAGYGVADIYVAAGTALVGKTIADSGLRDRDIQVLNLARGGKVISNPREARELEAGDKLLCYGKLDAMRGFVPDRPKRRKRSEPKKLEGQRDEVLDRMASTPEPNGPSDI</sequence>
<evidence type="ECO:0000256" key="2">
    <source>
        <dbReference type="ARBA" id="ARBA00001946"/>
    </source>
</evidence>
<protein>
    <submittedName>
        <fullName evidence="14">Ribosomal protein S6 modification protein</fullName>
    </submittedName>
</protein>
<dbReference type="PANTHER" id="PTHR21621">
    <property type="entry name" value="RIBOSOMAL PROTEIN S6 MODIFICATION PROTEIN"/>
    <property type="match status" value="1"/>
</dbReference>
<dbReference type="NCBIfam" id="TIGR00768">
    <property type="entry name" value="rimK_fam"/>
    <property type="match status" value="1"/>
</dbReference>
<dbReference type="GO" id="GO:0018169">
    <property type="term" value="F:ribosomal S6-glutamic acid ligase activity"/>
    <property type="evidence" value="ECO:0007669"/>
    <property type="project" value="TreeGrafter"/>
</dbReference>
<dbReference type="InterPro" id="IPR013815">
    <property type="entry name" value="ATP_grasp_subdomain_1"/>
</dbReference>
<dbReference type="InterPro" id="IPR011761">
    <property type="entry name" value="ATP-grasp"/>
</dbReference>
<organism evidence="14 15">
    <name type="scientific">Saltatorellus ferox</name>
    <dbReference type="NCBI Taxonomy" id="2528018"/>
    <lineage>
        <taxon>Bacteria</taxon>
        <taxon>Pseudomonadati</taxon>
        <taxon>Planctomycetota</taxon>
        <taxon>Planctomycetia</taxon>
        <taxon>Planctomycetia incertae sedis</taxon>
        <taxon>Saltatorellus</taxon>
    </lineage>
</organism>
<dbReference type="EMBL" id="CP036434">
    <property type="protein sequence ID" value="QDV04684.1"/>
    <property type="molecule type" value="Genomic_DNA"/>
</dbReference>
<dbReference type="SUPFAM" id="SSF116726">
    <property type="entry name" value="TrkA C-terminal domain-like"/>
    <property type="match status" value="1"/>
</dbReference>
<dbReference type="GO" id="GO:0005524">
    <property type="term" value="F:ATP binding"/>
    <property type="evidence" value="ECO:0007669"/>
    <property type="project" value="UniProtKB-UniRule"/>
</dbReference>
<feature type="region of interest" description="Disordered" evidence="11">
    <location>
        <begin position="375"/>
        <end position="413"/>
    </location>
</feature>
<dbReference type="Gene3D" id="3.30.470.20">
    <property type="entry name" value="ATP-grasp fold, B domain"/>
    <property type="match status" value="1"/>
</dbReference>
<feature type="compositionally biased region" description="Basic and acidic residues" evidence="11">
    <location>
        <begin position="387"/>
        <end position="399"/>
    </location>
</feature>
<keyword evidence="6 10" id="KW-0067">ATP-binding</keyword>
<dbReference type="GO" id="GO:0046872">
    <property type="term" value="F:metal ion binding"/>
    <property type="evidence" value="ECO:0007669"/>
    <property type="project" value="UniProtKB-KW"/>
</dbReference>
<keyword evidence="3" id="KW-0436">Ligase</keyword>
<keyword evidence="15" id="KW-1185">Reference proteome</keyword>